<comment type="caution">
    <text evidence="3">The sequence shown here is derived from an EMBL/GenBank/DDBJ whole genome shotgun (WGS) entry which is preliminary data.</text>
</comment>
<evidence type="ECO:0000313" key="3">
    <source>
        <dbReference type="EMBL" id="NSL89167.1"/>
    </source>
</evidence>
<sequence>MITYRKAELRDIPAVTHLRLQFLKEVYPLADTSRDETLLEQLRLYMLQHLPEGNFVNWLAESKQEIIGTAGIVFYQQPPLYHNLSGKVGYILNVYTLPAFRRQGIARILMEKIMEEARLRQTGKLSLHASPDGRTLYEELGFIAGDNEMTYQPAIMIKNN</sequence>
<keyword evidence="4" id="KW-1185">Reference proteome</keyword>
<dbReference type="InterPro" id="IPR000182">
    <property type="entry name" value="GNAT_dom"/>
</dbReference>
<reference evidence="3" key="1">
    <citation type="submission" date="2020-05" db="EMBL/GenBank/DDBJ databases">
        <title>Chitinophaga laudate sp. nov., isolated from a tropical peat swamp.</title>
        <authorList>
            <person name="Goh C.B.S."/>
            <person name="Lee M.S."/>
            <person name="Parimannan S."/>
            <person name="Pasbakhsh P."/>
            <person name="Yule C.M."/>
            <person name="Rajandas H."/>
            <person name="Loke S."/>
            <person name="Croft L."/>
            <person name="Tan J.B.L."/>
        </authorList>
    </citation>
    <scope>NUCLEOTIDE SEQUENCE</scope>
    <source>
        <strain evidence="3">Mgbs1</strain>
    </source>
</reference>
<evidence type="ECO:0000256" key="1">
    <source>
        <dbReference type="ARBA" id="ARBA00022679"/>
    </source>
</evidence>
<dbReference type="SUPFAM" id="SSF55729">
    <property type="entry name" value="Acyl-CoA N-acyltransferases (Nat)"/>
    <property type="match status" value="1"/>
</dbReference>
<gene>
    <name evidence="3" type="ORF">ECE50_020150</name>
</gene>
<dbReference type="CDD" id="cd04301">
    <property type="entry name" value="NAT_SF"/>
    <property type="match status" value="1"/>
</dbReference>
<dbReference type="InterPro" id="IPR050832">
    <property type="entry name" value="Bact_Acetyltransf"/>
</dbReference>
<protein>
    <submittedName>
        <fullName evidence="3">GNAT family N-acetyltransferase</fullName>
    </submittedName>
</protein>
<keyword evidence="2" id="KW-0012">Acyltransferase</keyword>
<dbReference type="GO" id="GO:0016747">
    <property type="term" value="F:acyltransferase activity, transferring groups other than amino-acyl groups"/>
    <property type="evidence" value="ECO:0007669"/>
    <property type="project" value="InterPro"/>
</dbReference>
<keyword evidence="1" id="KW-0808">Transferase</keyword>
<dbReference type="Pfam" id="PF00583">
    <property type="entry name" value="Acetyltransf_1"/>
    <property type="match status" value="1"/>
</dbReference>
<dbReference type="EMBL" id="RIAR02000001">
    <property type="protein sequence ID" value="NSL89167.1"/>
    <property type="molecule type" value="Genomic_DNA"/>
</dbReference>
<organism evidence="3 4">
    <name type="scientific">Chitinophaga solisilvae</name>
    <dbReference type="NCBI Taxonomy" id="1233460"/>
    <lineage>
        <taxon>Bacteria</taxon>
        <taxon>Pseudomonadati</taxon>
        <taxon>Bacteroidota</taxon>
        <taxon>Chitinophagia</taxon>
        <taxon>Chitinophagales</taxon>
        <taxon>Chitinophagaceae</taxon>
        <taxon>Chitinophaga</taxon>
    </lineage>
</organism>
<dbReference type="PROSITE" id="PS51186">
    <property type="entry name" value="GNAT"/>
    <property type="match status" value="1"/>
</dbReference>
<dbReference type="InterPro" id="IPR016181">
    <property type="entry name" value="Acyl_CoA_acyltransferase"/>
</dbReference>
<dbReference type="PANTHER" id="PTHR43877">
    <property type="entry name" value="AMINOALKYLPHOSPHONATE N-ACETYLTRANSFERASE-RELATED-RELATED"/>
    <property type="match status" value="1"/>
</dbReference>
<dbReference type="Gene3D" id="3.40.630.30">
    <property type="match status" value="1"/>
</dbReference>
<accession>A0A3S1BJZ8</accession>
<dbReference type="RefSeq" id="WP_127039714.1">
    <property type="nucleotide sequence ID" value="NZ_JAABOK010000003.1"/>
</dbReference>
<dbReference type="AlphaFoldDB" id="A0A3S1BJZ8"/>
<dbReference type="OrthoDB" id="1096234at2"/>
<dbReference type="PANTHER" id="PTHR43877:SF1">
    <property type="entry name" value="ACETYLTRANSFERASE"/>
    <property type="match status" value="1"/>
</dbReference>
<name>A0A3S1BJZ8_9BACT</name>
<proteinExistence type="predicted"/>
<dbReference type="Proteomes" id="UP000281028">
    <property type="component" value="Unassembled WGS sequence"/>
</dbReference>
<evidence type="ECO:0000313" key="4">
    <source>
        <dbReference type="Proteomes" id="UP000281028"/>
    </source>
</evidence>
<evidence type="ECO:0000256" key="2">
    <source>
        <dbReference type="ARBA" id="ARBA00023315"/>
    </source>
</evidence>